<keyword evidence="5 7" id="KW-0472">Membrane</keyword>
<organism evidence="9 10">
    <name type="scientific">Methanobrevibacter ruminantium (strain ATCC 35063 / DSM 1093 / JCM 13430 / OCM 146 / M1)</name>
    <name type="common">Methanobacterium ruminantium</name>
    <dbReference type="NCBI Taxonomy" id="634498"/>
    <lineage>
        <taxon>Archaea</taxon>
        <taxon>Methanobacteriati</taxon>
        <taxon>Methanobacteriota</taxon>
        <taxon>Methanomada group</taxon>
        <taxon>Methanobacteria</taxon>
        <taxon>Methanobacteriales</taxon>
        <taxon>Methanobacteriaceae</taxon>
        <taxon>Methanobrevibacter</taxon>
    </lineage>
</organism>
<feature type="transmembrane region" description="Helical" evidence="7">
    <location>
        <begin position="77"/>
        <end position="97"/>
    </location>
</feature>
<evidence type="ECO:0000256" key="1">
    <source>
        <dbReference type="ARBA" id="ARBA00004651"/>
    </source>
</evidence>
<keyword evidence="3 7" id="KW-0812">Transmembrane</keyword>
<dbReference type="HOGENOM" id="CLU_067261_0_0_2"/>
<dbReference type="AlphaFoldDB" id="D3DYK3"/>
<feature type="transmembrane region" description="Helical" evidence="7">
    <location>
        <begin position="272"/>
        <end position="291"/>
    </location>
</feature>
<reference evidence="9 10" key="1">
    <citation type="journal article" date="2010" name="PLoS ONE">
        <title>The genome sequence of the rumen methanogen Methanobrevibacter ruminantium reveals new possibilities for controlling ruminant methane emissions.</title>
        <authorList>
            <person name="Leahy S.C."/>
            <person name="Kelly W.J."/>
            <person name="Altermann E."/>
            <person name="Ronimus R.S."/>
            <person name="Yeoman C.J."/>
            <person name="Pacheco D.M."/>
            <person name="Li D."/>
            <person name="Kong Z."/>
            <person name="McTavish S."/>
            <person name="Sang C."/>
            <person name="Lambie S.C."/>
            <person name="Janssen P.H."/>
            <person name="Dey D."/>
            <person name="Attwood G.T."/>
        </authorList>
    </citation>
    <scope>NUCLEOTIDE SEQUENCE [LARGE SCALE GENOMIC DNA]</scope>
    <source>
        <strain evidence="10">ATCC 35063 / DSM 1093 / JCM 13430 / OCM 146 / M1</strain>
    </source>
</reference>
<sequence>MFNNYKDKLTGDRKILILFVILAIFNIALYINIFKYMVDIKDINMAVIHDFVTINCAIIILGFTSTRLPNLKKRDSSIYEISYLIIIGLLSITISFFNKSINGESLWAPYLEMFRILSVVLILTFLATKTKSFKAVVRGDRSRKTIISQIILCSVLGILASYFTMDINGLPANARALVVMISGLLGGPYIGIPVGIISGVWRYSMGGPTALACAIATILAGITGSIIHRWNGNEFISPVKAGLLMFFYSGFEMFLLTILTPRPTGLIVASNLYGPMTFAAVLGILLFSLFLDEKKEKAETDTDDGDEDKKIELMSEELEEYKIKANQTEGELKEYKDKVEKLEQELNEIKGKI</sequence>
<evidence type="ECO:0000256" key="5">
    <source>
        <dbReference type="ARBA" id="ARBA00023136"/>
    </source>
</evidence>
<feature type="transmembrane region" description="Helical" evidence="7">
    <location>
        <begin position="146"/>
        <end position="165"/>
    </location>
</feature>
<dbReference type="Proteomes" id="UP000008680">
    <property type="component" value="Chromosome"/>
</dbReference>
<dbReference type="GeneID" id="8769689"/>
<feature type="transmembrane region" description="Helical" evidence="7">
    <location>
        <begin position="109"/>
        <end position="126"/>
    </location>
</feature>
<dbReference type="KEGG" id="mru:mru_0071"/>
<evidence type="ECO:0000259" key="8">
    <source>
        <dbReference type="Pfam" id="PF07694"/>
    </source>
</evidence>
<dbReference type="InterPro" id="IPR011620">
    <property type="entry name" value="Sig_transdc_His_kinase_LytS_TM"/>
</dbReference>
<protein>
    <submittedName>
        <fullName evidence="9">Serine phosphatase</fullName>
    </submittedName>
</protein>
<comment type="subcellular location">
    <subcellularLocation>
        <location evidence="1">Cell membrane</location>
        <topology evidence="1">Multi-pass membrane protein</topology>
    </subcellularLocation>
</comment>
<dbReference type="EMBL" id="CP001719">
    <property type="protein sequence ID" value="ADC45923.1"/>
    <property type="molecule type" value="Genomic_DNA"/>
</dbReference>
<evidence type="ECO:0000256" key="2">
    <source>
        <dbReference type="ARBA" id="ARBA00022475"/>
    </source>
</evidence>
<evidence type="ECO:0000256" key="3">
    <source>
        <dbReference type="ARBA" id="ARBA00022692"/>
    </source>
</evidence>
<evidence type="ECO:0000313" key="10">
    <source>
        <dbReference type="Proteomes" id="UP000008680"/>
    </source>
</evidence>
<dbReference type="GO" id="GO:0000155">
    <property type="term" value="F:phosphorelay sensor kinase activity"/>
    <property type="evidence" value="ECO:0007669"/>
    <property type="project" value="InterPro"/>
</dbReference>
<keyword evidence="4 7" id="KW-1133">Transmembrane helix</keyword>
<feature type="domain" description="Signal transduction histidine kinase 5TM receptor LytS transmembrane region" evidence="8">
    <location>
        <begin position="131"/>
        <end position="292"/>
    </location>
</feature>
<dbReference type="GO" id="GO:0005886">
    <property type="term" value="C:plasma membrane"/>
    <property type="evidence" value="ECO:0007669"/>
    <property type="project" value="UniProtKB-SubCell"/>
</dbReference>
<dbReference type="Pfam" id="PF07694">
    <property type="entry name" value="5TM-5TMR_LYT"/>
    <property type="match status" value="1"/>
</dbReference>
<accession>D3DYK3</accession>
<feature type="transmembrane region" description="Helical" evidence="7">
    <location>
        <begin position="15"/>
        <end position="34"/>
    </location>
</feature>
<keyword evidence="6" id="KW-0175">Coiled coil</keyword>
<feature type="coiled-coil region" evidence="6">
    <location>
        <begin position="311"/>
        <end position="352"/>
    </location>
</feature>
<evidence type="ECO:0000256" key="4">
    <source>
        <dbReference type="ARBA" id="ARBA00022989"/>
    </source>
</evidence>
<dbReference type="RefSeq" id="WP_012954879.1">
    <property type="nucleotide sequence ID" value="NC_013790.1"/>
</dbReference>
<feature type="transmembrane region" description="Helical" evidence="7">
    <location>
        <begin position="207"/>
        <end position="227"/>
    </location>
</feature>
<dbReference type="STRING" id="634498.mru_0071"/>
<evidence type="ECO:0000313" key="9">
    <source>
        <dbReference type="EMBL" id="ADC45923.1"/>
    </source>
</evidence>
<gene>
    <name evidence="9" type="ordered locus">mru_0071</name>
</gene>
<feature type="transmembrane region" description="Helical" evidence="7">
    <location>
        <begin position="177"/>
        <end position="201"/>
    </location>
</feature>
<name>D3DYK3_METRM</name>
<feature type="transmembrane region" description="Helical" evidence="7">
    <location>
        <begin position="239"/>
        <end position="260"/>
    </location>
</feature>
<keyword evidence="2" id="KW-1003">Cell membrane</keyword>
<dbReference type="GO" id="GO:0071555">
    <property type="term" value="P:cell wall organization"/>
    <property type="evidence" value="ECO:0007669"/>
    <property type="project" value="InterPro"/>
</dbReference>
<feature type="transmembrane region" description="Helical" evidence="7">
    <location>
        <begin position="46"/>
        <end position="65"/>
    </location>
</feature>
<evidence type="ECO:0000256" key="7">
    <source>
        <dbReference type="SAM" id="Phobius"/>
    </source>
</evidence>
<evidence type="ECO:0000256" key="6">
    <source>
        <dbReference type="SAM" id="Coils"/>
    </source>
</evidence>
<keyword evidence="10" id="KW-1185">Reference proteome</keyword>
<proteinExistence type="predicted"/>
<dbReference type="PATRIC" id="fig|634498.28.peg.75"/>